<protein>
    <submittedName>
        <fullName evidence="1">Uncharacterized protein</fullName>
    </submittedName>
</protein>
<proteinExistence type="predicted"/>
<evidence type="ECO:0000313" key="1">
    <source>
        <dbReference type="EMBL" id="KAK8894271.1"/>
    </source>
</evidence>
<accession>A0ABR2KU02</accession>
<name>A0ABR2KU02_9EUKA</name>
<sequence>MTQIYSKFDDIRTFLDDMIESEKAKKAQLTSQIEELKKQDSTKSSSTENGTLKSLIKDDDVALHFGTKSFKKLINSKKDINDLYSLSQINLGTNDIGFKDDNDNGSVTSLRTSQDLKYAFSIYFVEKLSFLHIVALKNEDAEALKKFNLRKENMNKNDDCAVFRVQLLGPDSTLIFLAISLKYSKQEGITYLQSMFGNISELSFVDEDNDEIDMNTNEAWDYCIKAAVSMNKKGKYPHLTIIHS</sequence>
<gene>
    <name evidence="1" type="ORF">M9Y10_022706</name>
</gene>
<dbReference type="Proteomes" id="UP001470230">
    <property type="component" value="Unassembled WGS sequence"/>
</dbReference>
<keyword evidence="2" id="KW-1185">Reference proteome</keyword>
<dbReference type="EMBL" id="JAPFFF010000003">
    <property type="protein sequence ID" value="KAK8894271.1"/>
    <property type="molecule type" value="Genomic_DNA"/>
</dbReference>
<reference evidence="1 2" key="1">
    <citation type="submission" date="2024-04" db="EMBL/GenBank/DDBJ databases">
        <title>Tritrichomonas musculus Genome.</title>
        <authorList>
            <person name="Alves-Ferreira E."/>
            <person name="Grigg M."/>
            <person name="Lorenzi H."/>
            <person name="Galac M."/>
        </authorList>
    </citation>
    <scope>NUCLEOTIDE SEQUENCE [LARGE SCALE GENOMIC DNA]</scope>
    <source>
        <strain evidence="1 2">EAF2021</strain>
    </source>
</reference>
<organism evidence="1 2">
    <name type="scientific">Tritrichomonas musculus</name>
    <dbReference type="NCBI Taxonomy" id="1915356"/>
    <lineage>
        <taxon>Eukaryota</taxon>
        <taxon>Metamonada</taxon>
        <taxon>Parabasalia</taxon>
        <taxon>Tritrichomonadida</taxon>
        <taxon>Tritrichomonadidae</taxon>
        <taxon>Tritrichomonas</taxon>
    </lineage>
</organism>
<comment type="caution">
    <text evidence="1">The sequence shown here is derived from an EMBL/GenBank/DDBJ whole genome shotgun (WGS) entry which is preliminary data.</text>
</comment>
<evidence type="ECO:0000313" key="2">
    <source>
        <dbReference type="Proteomes" id="UP001470230"/>
    </source>
</evidence>